<accession>B9BUK8</accession>
<organism evidence="1 2">
    <name type="scientific">Burkholderia multivorans CGD2</name>
    <dbReference type="NCBI Taxonomy" id="513052"/>
    <lineage>
        <taxon>Bacteria</taxon>
        <taxon>Pseudomonadati</taxon>
        <taxon>Pseudomonadota</taxon>
        <taxon>Betaproteobacteria</taxon>
        <taxon>Burkholderiales</taxon>
        <taxon>Burkholderiaceae</taxon>
        <taxon>Burkholderia</taxon>
        <taxon>Burkholderia cepacia complex</taxon>
    </lineage>
</organism>
<evidence type="ECO:0000313" key="1">
    <source>
        <dbReference type="EMBL" id="EEE05505.1"/>
    </source>
</evidence>
<gene>
    <name evidence="1" type="ORF">BURMUCGD2_3748</name>
</gene>
<sequence>MFLPGFIMVRLLVSFALLGALCGCVVAPPYGYAPAPAYYGYAPAYYAPPVSIGIGGSFRVR</sequence>
<dbReference type="Proteomes" id="UP000004535">
    <property type="component" value="Unassembled WGS sequence"/>
</dbReference>
<dbReference type="AlphaFoldDB" id="B9BUK8"/>
<proteinExistence type="predicted"/>
<comment type="caution">
    <text evidence="1">The sequence shown here is derived from an EMBL/GenBank/DDBJ whole genome shotgun (WGS) entry which is preliminary data.</text>
</comment>
<reference evidence="1 2" key="1">
    <citation type="journal article" date="2012" name="J. Bacteriol.">
        <title>Draft Genome Sequence Determination for Cystic Fibrosis and Chronic Granulomatous Disease Burkholderia multivorans Isolates.</title>
        <authorList>
            <person name="Varga J.J."/>
            <person name="Losada L."/>
            <person name="Zelazny A.M."/>
            <person name="Brinkac L."/>
            <person name="Harkins D."/>
            <person name="Radune D."/>
            <person name="Hostetler J."/>
            <person name="Sampaio E.P."/>
            <person name="Ronning C.M."/>
            <person name="Nierman W.C."/>
            <person name="Greenberg D.E."/>
            <person name="Holland S.M."/>
            <person name="Goldberg J.B."/>
        </authorList>
    </citation>
    <scope>NUCLEOTIDE SEQUENCE [LARGE SCALE GENOMIC DNA]</scope>
    <source>
        <strain evidence="1 2">CGD2</strain>
    </source>
</reference>
<name>B9BUK8_9BURK</name>
<evidence type="ECO:0000313" key="2">
    <source>
        <dbReference type="Proteomes" id="UP000004535"/>
    </source>
</evidence>
<protein>
    <submittedName>
        <fullName evidence="1">Uncharacterized protein</fullName>
    </submittedName>
</protein>
<dbReference type="EMBL" id="ACFC01000009">
    <property type="protein sequence ID" value="EEE05505.1"/>
    <property type="molecule type" value="Genomic_DNA"/>
</dbReference>